<dbReference type="EMBL" id="ASGP02000002">
    <property type="protein sequence ID" value="KAH9522539.1"/>
    <property type="molecule type" value="Genomic_DNA"/>
</dbReference>
<comment type="caution">
    <text evidence="2">The sequence shown here is derived from an EMBL/GenBank/DDBJ whole genome shotgun (WGS) entry which is preliminary data.</text>
</comment>
<protein>
    <submittedName>
        <fullName evidence="2">Uncharacterized protein</fullName>
    </submittedName>
</protein>
<reference evidence="2" key="2">
    <citation type="journal article" date="2022" name="Res Sq">
        <title>Comparative Genomics Reveals Insights into the Divergent Evolution of Astigmatic Mites and Household Pest Adaptations.</title>
        <authorList>
            <person name="Xiong Q."/>
            <person name="Wan A.T.-Y."/>
            <person name="Liu X.-Y."/>
            <person name="Fung C.S.-H."/>
            <person name="Xiao X."/>
            <person name="Malainual N."/>
            <person name="Hou J."/>
            <person name="Wang L."/>
            <person name="Wang M."/>
            <person name="Yang K."/>
            <person name="Cui Y."/>
            <person name="Leung E."/>
            <person name="Nong W."/>
            <person name="Shin S.-K."/>
            <person name="Au S."/>
            <person name="Jeong K.Y."/>
            <person name="Chew F.T."/>
            <person name="Hui J."/>
            <person name="Leung T.F."/>
            <person name="Tungtrongchitr A."/>
            <person name="Zhong N."/>
            <person name="Liu Z."/>
            <person name="Tsui S."/>
        </authorList>
    </citation>
    <scope>NUCLEOTIDE SEQUENCE</scope>
    <source>
        <strain evidence="2">Derf</strain>
        <tissue evidence="2">Whole organism</tissue>
    </source>
</reference>
<sequence length="61" mass="6843">MLAEELLLAADDWDVLLVVVDVCVGDGDNDMLLEYIAFGFSFLSIIFGYEDIDGNKLDRVR</sequence>
<keyword evidence="1" id="KW-0472">Membrane</keyword>
<organism evidence="2 3">
    <name type="scientific">Dermatophagoides farinae</name>
    <name type="common">American house dust mite</name>
    <dbReference type="NCBI Taxonomy" id="6954"/>
    <lineage>
        <taxon>Eukaryota</taxon>
        <taxon>Metazoa</taxon>
        <taxon>Ecdysozoa</taxon>
        <taxon>Arthropoda</taxon>
        <taxon>Chelicerata</taxon>
        <taxon>Arachnida</taxon>
        <taxon>Acari</taxon>
        <taxon>Acariformes</taxon>
        <taxon>Sarcoptiformes</taxon>
        <taxon>Astigmata</taxon>
        <taxon>Psoroptidia</taxon>
        <taxon>Analgoidea</taxon>
        <taxon>Pyroglyphidae</taxon>
        <taxon>Dermatophagoidinae</taxon>
        <taxon>Dermatophagoides</taxon>
    </lineage>
</organism>
<evidence type="ECO:0000256" key="1">
    <source>
        <dbReference type="SAM" id="Phobius"/>
    </source>
</evidence>
<dbReference type="Proteomes" id="UP000790347">
    <property type="component" value="Unassembled WGS sequence"/>
</dbReference>
<keyword evidence="3" id="KW-1185">Reference proteome</keyword>
<name>A0A922I9N8_DERFA</name>
<evidence type="ECO:0000313" key="3">
    <source>
        <dbReference type="Proteomes" id="UP000790347"/>
    </source>
</evidence>
<keyword evidence="1" id="KW-1133">Transmembrane helix</keyword>
<reference evidence="2" key="1">
    <citation type="submission" date="2013-05" db="EMBL/GenBank/DDBJ databases">
        <authorList>
            <person name="Yim A.K.Y."/>
            <person name="Chan T.F."/>
            <person name="Ji K.M."/>
            <person name="Liu X.Y."/>
            <person name="Zhou J.W."/>
            <person name="Li R.Q."/>
            <person name="Yang K.Y."/>
            <person name="Li J."/>
            <person name="Li M."/>
            <person name="Law P.T.W."/>
            <person name="Wu Y.L."/>
            <person name="Cai Z.L."/>
            <person name="Qin H."/>
            <person name="Bao Y."/>
            <person name="Leung R.K.K."/>
            <person name="Ng P.K.S."/>
            <person name="Zou J."/>
            <person name="Zhong X.J."/>
            <person name="Ran P.X."/>
            <person name="Zhong N.S."/>
            <person name="Liu Z.G."/>
            <person name="Tsui S.K.W."/>
        </authorList>
    </citation>
    <scope>NUCLEOTIDE SEQUENCE</scope>
    <source>
        <strain evidence="2">Derf</strain>
        <tissue evidence="2">Whole organism</tissue>
    </source>
</reference>
<dbReference type="AlphaFoldDB" id="A0A922I9N8"/>
<gene>
    <name evidence="2" type="ORF">DERF_006103</name>
</gene>
<proteinExistence type="predicted"/>
<accession>A0A922I9N8</accession>
<evidence type="ECO:0000313" key="2">
    <source>
        <dbReference type="EMBL" id="KAH9522539.1"/>
    </source>
</evidence>
<keyword evidence="1" id="KW-0812">Transmembrane</keyword>
<feature type="transmembrane region" description="Helical" evidence="1">
    <location>
        <begin position="35"/>
        <end position="52"/>
    </location>
</feature>